<dbReference type="AlphaFoldDB" id="A0A6C0H1G3"/>
<accession>A0A6C0H1G3</accession>
<dbReference type="EMBL" id="MN739849">
    <property type="protein sequence ID" value="QHT74372.1"/>
    <property type="molecule type" value="Genomic_DNA"/>
</dbReference>
<reference evidence="1" key="1">
    <citation type="journal article" date="2020" name="Nature">
        <title>Giant virus diversity and host interactions through global metagenomics.</title>
        <authorList>
            <person name="Schulz F."/>
            <person name="Roux S."/>
            <person name="Paez-Espino D."/>
            <person name="Jungbluth S."/>
            <person name="Walsh D.A."/>
            <person name="Denef V.J."/>
            <person name="McMahon K.D."/>
            <person name="Konstantinidis K.T."/>
            <person name="Eloe-Fadrosh E.A."/>
            <person name="Kyrpides N.C."/>
            <person name="Woyke T."/>
        </authorList>
    </citation>
    <scope>NUCLEOTIDE SEQUENCE</scope>
    <source>
        <strain evidence="1">GVMAG-M-3300023179-59</strain>
    </source>
</reference>
<evidence type="ECO:0000313" key="1">
    <source>
        <dbReference type="EMBL" id="QHT74372.1"/>
    </source>
</evidence>
<sequence length="89" mass="10181">MTTVKLLDIVARPRFIKNMKIPSCNNCYFFDRKKSRNYLEIPKCTKFGVKNIVTGDIAYDSANDCRQDANKCGIVANYYIPNSVSHSDH</sequence>
<name>A0A6C0H1G3_9ZZZZ</name>
<proteinExistence type="predicted"/>
<organism evidence="1">
    <name type="scientific">viral metagenome</name>
    <dbReference type="NCBI Taxonomy" id="1070528"/>
    <lineage>
        <taxon>unclassified sequences</taxon>
        <taxon>metagenomes</taxon>
        <taxon>organismal metagenomes</taxon>
    </lineage>
</organism>
<protein>
    <submittedName>
        <fullName evidence="1">Uncharacterized protein</fullName>
    </submittedName>
</protein>